<dbReference type="FunFam" id="2.60.40.10:FF:000063">
    <property type="entry name" value="neural cell adhesion molecule L1"/>
    <property type="match status" value="1"/>
</dbReference>
<dbReference type="SUPFAM" id="SSF48726">
    <property type="entry name" value="Immunoglobulin"/>
    <property type="match status" value="6"/>
</dbReference>
<comment type="subunit">
    <text evidence="20">May interact with L1CAM. May interact with ITGB1/ITGA1 heterodimer and ITGB1/ITGA2 heterodimer as well as with ANK3.</text>
</comment>
<dbReference type="Pfam" id="PF13927">
    <property type="entry name" value="Ig_3"/>
    <property type="match status" value="3"/>
</dbReference>
<dbReference type="GO" id="GO:0098632">
    <property type="term" value="F:cell-cell adhesion mediator activity"/>
    <property type="evidence" value="ECO:0007669"/>
    <property type="project" value="TreeGrafter"/>
</dbReference>
<dbReference type="InterPro" id="IPR003599">
    <property type="entry name" value="Ig_sub"/>
</dbReference>
<dbReference type="InterPro" id="IPR007110">
    <property type="entry name" value="Ig-like_dom"/>
</dbReference>
<evidence type="ECO:0000256" key="8">
    <source>
        <dbReference type="ARBA" id="ARBA00022553"/>
    </source>
</evidence>
<keyword evidence="9 24" id="KW-0812">Transmembrane</keyword>
<reference evidence="28" key="3">
    <citation type="submission" date="2025-09" db="UniProtKB">
        <authorList>
            <consortium name="Ensembl"/>
        </authorList>
    </citation>
    <scope>IDENTIFICATION</scope>
</reference>
<evidence type="ECO:0000256" key="17">
    <source>
        <dbReference type="ARBA" id="ARBA00023157"/>
    </source>
</evidence>
<dbReference type="Pfam" id="PF00041">
    <property type="entry name" value="fn3"/>
    <property type="match status" value="4"/>
</dbReference>
<accession>A0A8C6LT24</accession>
<evidence type="ECO:0000256" key="13">
    <source>
        <dbReference type="ARBA" id="ARBA00022889"/>
    </source>
</evidence>
<evidence type="ECO:0000256" key="2">
    <source>
        <dbReference type="ARBA" id="ARBA00004498"/>
    </source>
</evidence>
<dbReference type="FunFam" id="2.60.40.10:FF:000367">
    <property type="entry name" value="Neural cell adhesion molecule L1-like protein"/>
    <property type="match status" value="1"/>
</dbReference>
<evidence type="ECO:0000256" key="3">
    <source>
        <dbReference type="ARBA" id="ARBA00008588"/>
    </source>
</evidence>
<evidence type="ECO:0000256" key="25">
    <source>
        <dbReference type="SAM" id="SignalP"/>
    </source>
</evidence>
<dbReference type="InterPro" id="IPR003598">
    <property type="entry name" value="Ig_sub2"/>
</dbReference>
<dbReference type="SMART" id="SM00408">
    <property type="entry name" value="IGc2"/>
    <property type="match status" value="5"/>
</dbReference>
<evidence type="ECO:0000313" key="29">
    <source>
        <dbReference type="Proteomes" id="UP000694548"/>
    </source>
</evidence>
<keyword evidence="13" id="KW-0130">Cell adhesion</keyword>
<keyword evidence="15 24" id="KW-1133">Transmembrane helix</keyword>
<dbReference type="Gene3D" id="2.60.40.10">
    <property type="entry name" value="Immunoglobulins"/>
    <property type="match status" value="10"/>
</dbReference>
<dbReference type="InterPro" id="IPR036116">
    <property type="entry name" value="FN3_sf"/>
</dbReference>
<dbReference type="SMART" id="SM00409">
    <property type="entry name" value="IG"/>
    <property type="match status" value="6"/>
</dbReference>
<keyword evidence="11" id="KW-0677">Repeat</keyword>
<feature type="chain" id="PRO_5034728460" description="Neural cell adhesion molecule L1-like protein" evidence="25">
    <location>
        <begin position="22"/>
        <end position="1181"/>
    </location>
</feature>
<feature type="domain" description="Ig-like" evidence="26">
    <location>
        <begin position="136"/>
        <end position="226"/>
    </location>
</feature>
<evidence type="ECO:0000256" key="9">
    <source>
        <dbReference type="ARBA" id="ARBA00022692"/>
    </source>
</evidence>
<keyword evidence="6" id="KW-0964">Secreted</keyword>
<dbReference type="InterPro" id="IPR003961">
    <property type="entry name" value="FN3_dom"/>
</dbReference>
<feature type="compositionally biased region" description="Basic and acidic residues" evidence="23">
    <location>
        <begin position="1162"/>
        <end position="1171"/>
    </location>
</feature>
<keyword evidence="17" id="KW-1015">Disulfide bond</keyword>
<feature type="domain" description="Fibronectin type-III" evidence="27">
    <location>
        <begin position="592"/>
        <end position="687"/>
    </location>
</feature>
<dbReference type="FunFam" id="2.60.40.10:FF:000005">
    <property type="entry name" value="Neuronal cell adhesion molecule"/>
    <property type="match status" value="1"/>
</dbReference>
<protein>
    <recommendedName>
        <fullName evidence="21">Neural cell adhesion molecule L1-like protein</fullName>
    </recommendedName>
    <alternativeName>
        <fullName evidence="22">Close homolog of L1</fullName>
    </alternativeName>
</protein>
<evidence type="ECO:0000259" key="27">
    <source>
        <dbReference type="PROSITE" id="PS50853"/>
    </source>
</evidence>
<evidence type="ECO:0000256" key="5">
    <source>
        <dbReference type="ARBA" id="ARBA00022475"/>
    </source>
</evidence>
<evidence type="ECO:0000256" key="6">
    <source>
        <dbReference type="ARBA" id="ARBA00022525"/>
    </source>
</evidence>
<feature type="domain" description="Ig-like" evidence="26">
    <location>
        <begin position="433"/>
        <end position="521"/>
    </location>
</feature>
<feature type="domain" description="Fibronectin type-III" evidence="27">
    <location>
        <begin position="692"/>
        <end position="785"/>
    </location>
</feature>
<proteinExistence type="inferred from homology"/>
<feature type="signal peptide" evidence="25">
    <location>
        <begin position="1"/>
        <end position="21"/>
    </location>
</feature>
<dbReference type="PROSITE" id="PS50853">
    <property type="entry name" value="FN3"/>
    <property type="match status" value="4"/>
</dbReference>
<feature type="domain" description="Ig-like" evidence="26">
    <location>
        <begin position="38"/>
        <end position="129"/>
    </location>
</feature>
<feature type="domain" description="Ig-like" evidence="26">
    <location>
        <begin position="250"/>
        <end position="337"/>
    </location>
</feature>
<dbReference type="PROSITE" id="PS50835">
    <property type="entry name" value="IG_LIKE"/>
    <property type="match status" value="5"/>
</dbReference>
<keyword evidence="8" id="KW-0597">Phosphoprotein</keyword>
<keyword evidence="16 24" id="KW-0472">Membrane</keyword>
<evidence type="ECO:0000256" key="20">
    <source>
        <dbReference type="ARBA" id="ARBA00062194"/>
    </source>
</evidence>
<dbReference type="AlphaFoldDB" id="A0A8C6LT24"/>
<keyword evidence="18" id="KW-0325">Glycoprotein</keyword>
<evidence type="ECO:0000256" key="1">
    <source>
        <dbReference type="ARBA" id="ARBA00004251"/>
    </source>
</evidence>
<dbReference type="GO" id="GO:0030424">
    <property type="term" value="C:axon"/>
    <property type="evidence" value="ECO:0007669"/>
    <property type="project" value="TreeGrafter"/>
</dbReference>
<dbReference type="InterPro" id="IPR013098">
    <property type="entry name" value="Ig_I-set"/>
</dbReference>
<keyword evidence="12" id="KW-0221">Differentiation</keyword>
<dbReference type="FunFam" id="2.60.40.10:FF:000768">
    <property type="entry name" value="Neural cell adhesion molecule L1-like protein"/>
    <property type="match status" value="1"/>
</dbReference>
<evidence type="ECO:0000256" key="7">
    <source>
        <dbReference type="ARBA" id="ARBA00022530"/>
    </source>
</evidence>
<dbReference type="Ensembl" id="ENSNFUT00015024192.1">
    <property type="protein sequence ID" value="ENSNFUP00015023125.1"/>
    <property type="gene ID" value="ENSNFUG00015008041.1"/>
</dbReference>
<dbReference type="CDD" id="cd00063">
    <property type="entry name" value="FN3"/>
    <property type="match status" value="4"/>
</dbReference>
<evidence type="ECO:0000256" key="11">
    <source>
        <dbReference type="ARBA" id="ARBA00022737"/>
    </source>
</evidence>
<dbReference type="PANTHER" id="PTHR44170:SF45">
    <property type="entry name" value="NEURAL CELL ADHESION MOLECULE L1-LIKE PROTEIN ISOFORM X1"/>
    <property type="match status" value="1"/>
</dbReference>
<evidence type="ECO:0000256" key="4">
    <source>
        <dbReference type="ARBA" id="ARBA00022473"/>
    </source>
</evidence>
<evidence type="ECO:0000256" key="23">
    <source>
        <dbReference type="SAM" id="MobiDB-lite"/>
    </source>
</evidence>
<evidence type="ECO:0000256" key="16">
    <source>
        <dbReference type="ARBA" id="ARBA00023136"/>
    </source>
</evidence>
<comment type="similarity">
    <text evidence="3">Belongs to the immunoglobulin superfamily. L1/neurofascin/NgCAM family.</text>
</comment>
<dbReference type="InterPro" id="IPR013783">
    <property type="entry name" value="Ig-like_fold"/>
</dbReference>
<keyword evidence="10 25" id="KW-0732">Signal</keyword>
<dbReference type="Pfam" id="PF13882">
    <property type="entry name" value="Bravo_FIGEY"/>
    <property type="match status" value="1"/>
</dbReference>
<dbReference type="GeneTree" id="ENSGT00940000165371"/>
<evidence type="ECO:0000256" key="10">
    <source>
        <dbReference type="ARBA" id="ARBA00022729"/>
    </source>
</evidence>
<dbReference type="Pfam" id="PF07679">
    <property type="entry name" value="I-set"/>
    <property type="match status" value="1"/>
</dbReference>
<evidence type="ECO:0000256" key="18">
    <source>
        <dbReference type="ARBA" id="ARBA00023180"/>
    </source>
</evidence>
<gene>
    <name evidence="28" type="primary">chl1b</name>
</gene>
<dbReference type="SMART" id="SM00060">
    <property type="entry name" value="FN3"/>
    <property type="match status" value="4"/>
</dbReference>
<dbReference type="FunFam" id="2.60.40.10:FF:000057">
    <property type="entry name" value="neural cell adhesion molecule L1"/>
    <property type="match status" value="1"/>
</dbReference>
<evidence type="ECO:0000259" key="26">
    <source>
        <dbReference type="PROSITE" id="PS50835"/>
    </source>
</evidence>
<evidence type="ECO:0000256" key="21">
    <source>
        <dbReference type="ARBA" id="ARBA00072847"/>
    </source>
</evidence>
<comment type="subcellular location">
    <subcellularLocation>
        <location evidence="1">Cell membrane</location>
        <topology evidence="1">Single-pass type I membrane protein</topology>
    </subcellularLocation>
    <subcellularLocation>
        <location evidence="2">Secreted</location>
        <location evidence="2">Extracellular space</location>
        <location evidence="2">Extracellular matrix</location>
    </subcellularLocation>
</comment>
<dbReference type="FunFam" id="2.60.40.10:FF:000418">
    <property type="entry name" value="Neural cell adhesion molecule L1-like protein"/>
    <property type="match status" value="1"/>
</dbReference>
<feature type="domain" description="Fibronectin type-III" evidence="27">
    <location>
        <begin position="790"/>
        <end position="892"/>
    </location>
</feature>
<feature type="domain" description="Fibronectin type-III" evidence="27">
    <location>
        <begin position="894"/>
        <end position="996"/>
    </location>
</feature>
<dbReference type="GO" id="GO:0005886">
    <property type="term" value="C:plasma membrane"/>
    <property type="evidence" value="ECO:0007669"/>
    <property type="project" value="UniProtKB-SubCell"/>
</dbReference>
<evidence type="ECO:0000256" key="12">
    <source>
        <dbReference type="ARBA" id="ARBA00022782"/>
    </source>
</evidence>
<keyword evidence="19" id="KW-0393">Immunoglobulin domain</keyword>
<feature type="domain" description="Ig-like" evidence="26">
    <location>
        <begin position="342"/>
        <end position="428"/>
    </location>
</feature>
<organism evidence="28 29">
    <name type="scientific">Nothobranchius furzeri</name>
    <name type="common">Turquoise killifish</name>
    <dbReference type="NCBI Taxonomy" id="105023"/>
    <lineage>
        <taxon>Eukaryota</taxon>
        <taxon>Metazoa</taxon>
        <taxon>Chordata</taxon>
        <taxon>Craniata</taxon>
        <taxon>Vertebrata</taxon>
        <taxon>Euteleostomi</taxon>
        <taxon>Actinopterygii</taxon>
        <taxon>Neopterygii</taxon>
        <taxon>Teleostei</taxon>
        <taxon>Neoteleostei</taxon>
        <taxon>Acanthomorphata</taxon>
        <taxon>Ovalentaria</taxon>
        <taxon>Atherinomorphae</taxon>
        <taxon>Cyprinodontiformes</taxon>
        <taxon>Nothobranchiidae</taxon>
        <taxon>Nothobranchius</taxon>
    </lineage>
</organism>
<evidence type="ECO:0000256" key="14">
    <source>
        <dbReference type="ARBA" id="ARBA00022902"/>
    </source>
</evidence>
<feature type="region of interest" description="Disordered" evidence="23">
    <location>
        <begin position="1093"/>
        <end position="1181"/>
    </location>
</feature>
<feature type="transmembrane region" description="Helical" evidence="24">
    <location>
        <begin position="1059"/>
        <end position="1080"/>
    </location>
</feature>
<dbReference type="InterPro" id="IPR036179">
    <property type="entry name" value="Ig-like_dom_sf"/>
</dbReference>
<evidence type="ECO:0000256" key="22">
    <source>
        <dbReference type="ARBA" id="ARBA00082292"/>
    </source>
</evidence>
<evidence type="ECO:0000256" key="15">
    <source>
        <dbReference type="ARBA" id="ARBA00022989"/>
    </source>
</evidence>
<keyword evidence="5" id="KW-1003">Cell membrane</keyword>
<dbReference type="Proteomes" id="UP000694548">
    <property type="component" value="Chromosome sgr10"/>
</dbReference>
<keyword evidence="7" id="KW-0272">Extracellular matrix</keyword>
<dbReference type="FunFam" id="2.60.40.10:FF:000038">
    <property type="entry name" value="Neuronal cell adhesion molecule"/>
    <property type="match status" value="1"/>
</dbReference>
<evidence type="ECO:0000313" key="28">
    <source>
        <dbReference type="Ensembl" id="ENSNFUP00015023125.1"/>
    </source>
</evidence>
<sequence length="1181" mass="131411">MRLQRSPALAAVLIIITCVCAFYTTAAINIPLEIEQPPTITAQPPSSLIAFPFDESFPMTCEAKGNPRPEFRWTKNGQEFNHSVDPRLMKEENSGTFVIPNNGNLTEYQGTYRCYASNTLGTAVSQEVEFIVSNEPKFPKETLDPVKVDEGQPFILKCDPPTGIPPLQIYWMTINMQHIQQDERVSVGLNGDLYFSHAVEKDSRTDYCCFASFPRIRTIVQKTAMSVHVKPSKLIKCAPLSANAILERRPSLLTPPGVQSEKQLVKGDDLELECIPEGIPTPKVEWVKIGLGLPDGAEVENHGKLLIIPRADQKDSGKYMCKAKNPLGEAVHYFTVTVEEPPEWVSEPQSQLSMIGTDVLIKCSARGTPEPSITWRVNGVPLKDSPAANRRIFDDTIIIRNSKASDSAVYQCEASNRHGSLLSNANIMIRNLPPMILTKDGEGYFAVESRGVTLHCNAFSSPPSTITWSKDDSSESVEGSRFKIHDDGSLEISRAEKSDAGQYTCLAKNTEGSSNIDAMLYVKGIHTGFTSQLGQSILCLPASVNRYFVEDSVLHIVNVSHGDQGVYRCVARTPVDQDEASALLMVLDVPDAPENLVLSEHRGRSVKLTWIPGDDHNSSITDFIIEYEENKWEMGKWRELLRVSRNQNSAVLRLHGHVEYRFRVYGVNSVGAGPPSKPTEMYRTPPAAPDKNPENIKIEGHLPHEMDINWEPLLPIEHNGPGLEYKVSYRRQDVEEEWTEHTVKRHSFVVKNTPTFVPYEIKVQAKNNQGWGPEPRIVSGYSGEDFPSTAPDDVAVEVMNSSVVKVTWTPVHKDKLRGHLGGYRINWWRLRSLVDSKKRHGDKHMLTFPGDRNHATVPGLTPFSEYSLIVMTFNGRGNGPGSHPINFKTPEGVPEKNPVFRVTDVQRHSISLTWTPPSEPNGILTGYLLEYQLINGTEEVGALQTIDINNPKTSKWVLRDLEPLSKYKLYLRSCTTKGCGPVVSEECTTDLETSEGHWKISEALNTSLTSHTIDGLEPETEYIVRLIPISRVDNYSIFEDVIMTPGLASVHGGISTQGWFIGLMCAIALLTLIVLIACFVNRNKGGKYSVKEKEDLHPDVESQGMNDDTFCEYSDNDEKPLKGSQHSLSREIKAGDSGDSLVDYGDEDAQFNEDGSFIGEYGPRKEKRVSAEIKAPVQTPA</sequence>
<dbReference type="InterPro" id="IPR026966">
    <property type="entry name" value="Neurofascin/L1/NrCAM_C"/>
</dbReference>
<feature type="region of interest" description="Disordered" evidence="23">
    <location>
        <begin position="674"/>
        <end position="693"/>
    </location>
</feature>
<dbReference type="GO" id="GO:0007420">
    <property type="term" value="P:brain development"/>
    <property type="evidence" value="ECO:0007669"/>
    <property type="project" value="TreeGrafter"/>
</dbReference>
<reference evidence="28" key="1">
    <citation type="submission" date="2014-08" db="EMBL/GenBank/DDBJ databases">
        <authorList>
            <person name="Senf B."/>
            <person name="Petzold A."/>
            <person name="Downie B.R."/>
            <person name="Koch P."/>
            <person name="Platzer M."/>
        </authorList>
    </citation>
    <scope>NUCLEOTIDE SEQUENCE [LARGE SCALE GENOMIC DNA]</scope>
    <source>
        <strain evidence="28">GRZ</strain>
    </source>
</reference>
<name>A0A8C6LT24_NOTFU</name>
<keyword evidence="29" id="KW-1185">Reference proteome</keyword>
<dbReference type="SUPFAM" id="SSF49265">
    <property type="entry name" value="Fibronectin type III"/>
    <property type="match status" value="2"/>
</dbReference>
<keyword evidence="4" id="KW-0217">Developmental protein</keyword>
<evidence type="ECO:0000256" key="24">
    <source>
        <dbReference type="SAM" id="Phobius"/>
    </source>
</evidence>
<keyword evidence="14" id="KW-0524">Neurogenesis</keyword>
<evidence type="ECO:0000256" key="19">
    <source>
        <dbReference type="ARBA" id="ARBA00023319"/>
    </source>
</evidence>
<dbReference type="GO" id="GO:0007411">
    <property type="term" value="P:axon guidance"/>
    <property type="evidence" value="ECO:0007669"/>
    <property type="project" value="TreeGrafter"/>
</dbReference>
<reference evidence="28" key="2">
    <citation type="submission" date="2025-08" db="UniProtKB">
        <authorList>
            <consortium name="Ensembl"/>
        </authorList>
    </citation>
    <scope>IDENTIFICATION</scope>
</reference>
<dbReference type="PANTHER" id="PTHR44170">
    <property type="entry name" value="PROTEIN SIDEKICK"/>
    <property type="match status" value="1"/>
</dbReference>